<feature type="domain" description="PAS" evidence="1">
    <location>
        <begin position="89"/>
        <end position="159"/>
    </location>
</feature>
<organism evidence="2 3">
    <name type="scientific">Marinobacter metalliresistant</name>
    <dbReference type="NCBI Taxonomy" id="2961995"/>
    <lineage>
        <taxon>Bacteria</taxon>
        <taxon>Pseudomonadati</taxon>
        <taxon>Pseudomonadota</taxon>
        <taxon>Gammaproteobacteria</taxon>
        <taxon>Pseudomonadales</taxon>
        <taxon>Marinobacteraceae</taxon>
        <taxon>Marinobacter</taxon>
    </lineage>
</organism>
<dbReference type="InterPro" id="IPR000014">
    <property type="entry name" value="PAS"/>
</dbReference>
<evidence type="ECO:0000259" key="1">
    <source>
        <dbReference type="PROSITE" id="PS50112"/>
    </source>
</evidence>
<protein>
    <submittedName>
        <fullName evidence="2">PAS domain S-box protein</fullName>
    </submittedName>
</protein>
<evidence type="ECO:0000313" key="3">
    <source>
        <dbReference type="Proteomes" id="UP001475781"/>
    </source>
</evidence>
<sequence length="205" mass="22038">MADKHGYPNAESHERLRRSARELIDHGVPPPHRGGTLSVDALQLLYQRASTPESAAEAQKLLHELQTYQVELDLLYEQLQANEYEITEELTHYRSLFELAPAAYLVVATDGEIIEGNQAAGVLFGESAMTLTGKALASLLAPGQKNAVAALLGNSGEQETSIRPARHGSVELPDHRKLAINARSAAAGDSILMILTEATTTSASS</sequence>
<dbReference type="Gene3D" id="3.30.450.20">
    <property type="entry name" value="PAS domain"/>
    <property type="match status" value="1"/>
</dbReference>
<name>A0ABZ2VXT9_9GAMM</name>
<dbReference type="EMBL" id="CP101118">
    <property type="protein sequence ID" value="WZF87267.1"/>
    <property type="molecule type" value="Genomic_DNA"/>
</dbReference>
<keyword evidence="3" id="KW-1185">Reference proteome</keyword>
<evidence type="ECO:0000313" key="2">
    <source>
        <dbReference type="EMBL" id="WZF87267.1"/>
    </source>
</evidence>
<dbReference type="PROSITE" id="PS50112">
    <property type="entry name" value="PAS"/>
    <property type="match status" value="1"/>
</dbReference>
<dbReference type="NCBIfam" id="TIGR00229">
    <property type="entry name" value="sensory_box"/>
    <property type="match status" value="1"/>
</dbReference>
<dbReference type="Pfam" id="PF00989">
    <property type="entry name" value="PAS"/>
    <property type="match status" value="1"/>
</dbReference>
<dbReference type="RefSeq" id="WP_341580933.1">
    <property type="nucleotide sequence ID" value="NZ_CP101118.1"/>
</dbReference>
<gene>
    <name evidence="2" type="ORF">NLK58_12990</name>
</gene>
<proteinExistence type="predicted"/>
<dbReference type="SUPFAM" id="SSF55785">
    <property type="entry name" value="PYP-like sensor domain (PAS domain)"/>
    <property type="match status" value="1"/>
</dbReference>
<dbReference type="InterPro" id="IPR035965">
    <property type="entry name" value="PAS-like_dom_sf"/>
</dbReference>
<reference evidence="2 3" key="1">
    <citation type="submission" date="2022-07" db="EMBL/GenBank/DDBJ databases">
        <title>A copper resistant bacterium isolated from sediment samples of deep sea hydrothermal areas.</title>
        <authorList>
            <person name="Zeng X."/>
        </authorList>
    </citation>
    <scope>NUCLEOTIDE SEQUENCE [LARGE SCALE GENOMIC DNA]</scope>
    <source>
        <strain evidence="3">CuT 6</strain>
    </source>
</reference>
<dbReference type="SMART" id="SM00091">
    <property type="entry name" value="PAS"/>
    <property type="match status" value="1"/>
</dbReference>
<dbReference type="Proteomes" id="UP001475781">
    <property type="component" value="Chromosome"/>
</dbReference>
<dbReference type="InterPro" id="IPR013767">
    <property type="entry name" value="PAS_fold"/>
</dbReference>
<accession>A0ABZ2VXT9</accession>